<comment type="caution">
    <text evidence="1">The sequence shown here is derived from an EMBL/GenBank/DDBJ whole genome shotgun (WGS) entry which is preliminary data.</text>
</comment>
<organism evidence="1 2">
    <name type="scientific">Rhodanobacter aciditrophus</name>
    <dbReference type="NCBI Taxonomy" id="1623218"/>
    <lineage>
        <taxon>Bacteria</taxon>
        <taxon>Pseudomonadati</taxon>
        <taxon>Pseudomonadota</taxon>
        <taxon>Gammaproteobacteria</taxon>
        <taxon>Lysobacterales</taxon>
        <taxon>Rhodanobacteraceae</taxon>
        <taxon>Rhodanobacter</taxon>
    </lineage>
</organism>
<dbReference type="InterPro" id="IPR014955">
    <property type="entry name" value="DUF1826"/>
</dbReference>
<protein>
    <submittedName>
        <fullName evidence="1">DUF1826 domain-containing protein</fullName>
    </submittedName>
</protein>
<proteinExistence type="predicted"/>
<dbReference type="Pfam" id="PF08856">
    <property type="entry name" value="DUF1826"/>
    <property type="match status" value="1"/>
</dbReference>
<gene>
    <name evidence="1" type="ORF">ACFQ45_07840</name>
</gene>
<dbReference type="RefSeq" id="WP_377366451.1">
    <property type="nucleotide sequence ID" value="NZ_JBHTMN010000007.1"/>
</dbReference>
<keyword evidence="2" id="KW-1185">Reference proteome</keyword>
<name>A0ABW4B3U3_9GAMM</name>
<sequence length="220" mass="23916">MSLAQAFPITNNPKSEFVSELIGLAEIDRATINMVTWQREQSESLIGATKKLSDRSPHLNVREEVTPDSVSKALTRHLGKTDNLEPLINDISELTDAFCCLMGCDSVGLRLEVVDRASCPRFHVDQVVCRLITTYQGPATQWLAHQDADRSKLGRGNGGLPDEQSGLMTSTDQIQSIASGDVALLKGEGWPGNQGAGIIHRSPTIPAGEQRLVLTLDPIF</sequence>
<reference evidence="2" key="1">
    <citation type="journal article" date="2019" name="Int. J. Syst. Evol. Microbiol.">
        <title>The Global Catalogue of Microorganisms (GCM) 10K type strain sequencing project: providing services to taxonomists for standard genome sequencing and annotation.</title>
        <authorList>
            <consortium name="The Broad Institute Genomics Platform"/>
            <consortium name="The Broad Institute Genome Sequencing Center for Infectious Disease"/>
            <person name="Wu L."/>
            <person name="Ma J."/>
        </authorList>
    </citation>
    <scope>NUCLEOTIDE SEQUENCE [LARGE SCALE GENOMIC DNA]</scope>
    <source>
        <strain evidence="2">JCM 30774</strain>
    </source>
</reference>
<dbReference type="EMBL" id="JBHTMN010000007">
    <property type="protein sequence ID" value="MFD1383275.1"/>
    <property type="molecule type" value="Genomic_DNA"/>
</dbReference>
<accession>A0ABW4B3U3</accession>
<evidence type="ECO:0000313" key="1">
    <source>
        <dbReference type="EMBL" id="MFD1383275.1"/>
    </source>
</evidence>
<dbReference type="Proteomes" id="UP001597059">
    <property type="component" value="Unassembled WGS sequence"/>
</dbReference>
<evidence type="ECO:0000313" key="2">
    <source>
        <dbReference type="Proteomes" id="UP001597059"/>
    </source>
</evidence>